<protein>
    <submittedName>
        <fullName evidence="2">Protein SUPPRESSOR OF QUENCHING 1</fullName>
    </submittedName>
</protein>
<dbReference type="Pfam" id="PF01436">
    <property type="entry name" value="NHL"/>
    <property type="match status" value="1"/>
</dbReference>
<accession>A0AAD9H1A5</accession>
<comment type="caution">
    <text evidence="2">The sequence shown here is derived from an EMBL/GenBank/DDBJ whole genome shotgun (WGS) entry which is preliminary data.</text>
</comment>
<dbReference type="InterPro" id="IPR001258">
    <property type="entry name" value="NHL_repeat"/>
</dbReference>
<dbReference type="PANTHER" id="PTHR46388">
    <property type="entry name" value="NHL REPEAT-CONTAINING PROTEIN 2"/>
    <property type="match status" value="1"/>
</dbReference>
<evidence type="ECO:0000256" key="1">
    <source>
        <dbReference type="ARBA" id="ARBA00022737"/>
    </source>
</evidence>
<proteinExistence type="predicted"/>
<evidence type="ECO:0000313" key="2">
    <source>
        <dbReference type="EMBL" id="KAK1948371.1"/>
    </source>
</evidence>
<dbReference type="AlphaFoldDB" id="A0AAD9H1A5"/>
<reference evidence="2" key="1">
    <citation type="submission" date="2023-08" db="EMBL/GenBank/DDBJ databases">
        <title>Reference Genome Resource for the Citrus Pathogen Phytophthora citrophthora.</title>
        <authorList>
            <person name="Moller H."/>
            <person name="Coetzee B."/>
            <person name="Rose L.J."/>
            <person name="Van Niekerk J.M."/>
        </authorList>
    </citation>
    <scope>NUCLEOTIDE SEQUENCE</scope>
    <source>
        <strain evidence="2">STE-U-9442</strain>
    </source>
</reference>
<dbReference type="Proteomes" id="UP001259832">
    <property type="component" value="Unassembled WGS sequence"/>
</dbReference>
<keyword evidence="1" id="KW-0677">Repeat</keyword>
<dbReference type="PANTHER" id="PTHR46388:SF2">
    <property type="entry name" value="NHL REPEAT-CONTAINING PROTEIN 2"/>
    <property type="match status" value="1"/>
</dbReference>
<sequence>MTRYVGNGRRGHLDGDARKAELNQPFGVCTLRDGTLAFTDSHNNAVRFVVAQPSGRYCVKTVECSSLLSPKGIAASSDDRHLFVCDTGHHKIKLAALPGRSVLADTGSFVDGVNIFNFAGNGKKGWHDGPALEASFNSPAGVCEYIDGSIVVADTGNHCIRQIRRGSNGKLVVKTIAGAYASLDVKRGRIQVSERAANTSTGKQISGYRDGVRSLFRSPSAVISTRDGELLVADTMNNCIRCLEPPTDGDSPWKASTICGQMRPGHADGSCEAALFDQPVSLCWNENCSSIFVADRGNECIRQIGRSQDHCYSWVRTIEVEGIPQALRSVRRQELYQSCRPLGIVCIPLHYDEVADHNLVICDGGDNMIKLLPLRELEHHVLDVRERFLDPKLSDHSTFSQSGSDSRSYLGSLSYVARCSRPVTLYPDSEGLSENQFGDGGGCCEASRALAEALKANAVLQIENMRLRELLQRTFDEIELADKRFTENYQPQID</sequence>
<dbReference type="Gene3D" id="2.120.10.30">
    <property type="entry name" value="TolB, C-terminal domain"/>
    <property type="match status" value="3"/>
</dbReference>
<gene>
    <name evidence="2" type="ORF">P3T76_000661</name>
</gene>
<dbReference type="SUPFAM" id="SSF101898">
    <property type="entry name" value="NHL repeat"/>
    <property type="match status" value="1"/>
</dbReference>
<keyword evidence="3" id="KW-1185">Reference proteome</keyword>
<evidence type="ECO:0000313" key="3">
    <source>
        <dbReference type="Proteomes" id="UP001259832"/>
    </source>
</evidence>
<dbReference type="EMBL" id="JASMQC010000001">
    <property type="protein sequence ID" value="KAK1948371.1"/>
    <property type="molecule type" value="Genomic_DNA"/>
</dbReference>
<name>A0AAD9H1A5_9STRA</name>
<dbReference type="InterPro" id="IPR011042">
    <property type="entry name" value="6-blade_b-propeller_TolB-like"/>
</dbReference>
<organism evidence="2 3">
    <name type="scientific">Phytophthora citrophthora</name>
    <dbReference type="NCBI Taxonomy" id="4793"/>
    <lineage>
        <taxon>Eukaryota</taxon>
        <taxon>Sar</taxon>
        <taxon>Stramenopiles</taxon>
        <taxon>Oomycota</taxon>
        <taxon>Peronosporomycetes</taxon>
        <taxon>Peronosporales</taxon>
        <taxon>Peronosporaceae</taxon>
        <taxon>Phytophthora</taxon>
    </lineage>
</organism>